<organism evidence="1 2">
    <name type="scientific">Trichocladium antarcticum</name>
    <dbReference type="NCBI Taxonomy" id="1450529"/>
    <lineage>
        <taxon>Eukaryota</taxon>
        <taxon>Fungi</taxon>
        <taxon>Dikarya</taxon>
        <taxon>Ascomycota</taxon>
        <taxon>Pezizomycotina</taxon>
        <taxon>Sordariomycetes</taxon>
        <taxon>Sordariomycetidae</taxon>
        <taxon>Sordariales</taxon>
        <taxon>Chaetomiaceae</taxon>
        <taxon>Trichocladium</taxon>
    </lineage>
</organism>
<reference evidence="1" key="2">
    <citation type="submission" date="2023-05" db="EMBL/GenBank/DDBJ databases">
        <authorList>
            <consortium name="Lawrence Berkeley National Laboratory"/>
            <person name="Steindorff A."/>
            <person name="Hensen N."/>
            <person name="Bonometti L."/>
            <person name="Westerberg I."/>
            <person name="Brannstrom I.O."/>
            <person name="Guillou S."/>
            <person name="Cros-Aarteil S."/>
            <person name="Calhoun S."/>
            <person name="Haridas S."/>
            <person name="Kuo A."/>
            <person name="Mondo S."/>
            <person name="Pangilinan J."/>
            <person name="Riley R."/>
            <person name="Labutti K."/>
            <person name="Andreopoulos B."/>
            <person name="Lipzen A."/>
            <person name="Chen C."/>
            <person name="Yanf M."/>
            <person name="Daum C."/>
            <person name="Ng V."/>
            <person name="Clum A."/>
            <person name="Ohm R."/>
            <person name="Martin F."/>
            <person name="Silar P."/>
            <person name="Natvig D."/>
            <person name="Lalanne C."/>
            <person name="Gautier V."/>
            <person name="Ament-Velasquez S.L."/>
            <person name="Kruys A."/>
            <person name="Hutchinson M.I."/>
            <person name="Powell A.J."/>
            <person name="Barry K."/>
            <person name="Miller A.N."/>
            <person name="Grigoriev I.V."/>
            <person name="Debuchy R."/>
            <person name="Gladieux P."/>
            <person name="Thoren M.H."/>
            <person name="Johannesson H."/>
        </authorList>
    </citation>
    <scope>NUCLEOTIDE SEQUENCE</scope>
    <source>
        <strain evidence="1">CBS 123565</strain>
    </source>
</reference>
<reference evidence="1" key="1">
    <citation type="journal article" date="2023" name="Mol. Phylogenet. Evol.">
        <title>Genome-scale phylogeny and comparative genomics of the fungal order Sordariales.</title>
        <authorList>
            <person name="Hensen N."/>
            <person name="Bonometti L."/>
            <person name="Westerberg I."/>
            <person name="Brannstrom I.O."/>
            <person name="Guillou S."/>
            <person name="Cros-Aarteil S."/>
            <person name="Calhoun S."/>
            <person name="Haridas S."/>
            <person name="Kuo A."/>
            <person name="Mondo S."/>
            <person name="Pangilinan J."/>
            <person name="Riley R."/>
            <person name="LaButti K."/>
            <person name="Andreopoulos B."/>
            <person name="Lipzen A."/>
            <person name="Chen C."/>
            <person name="Yan M."/>
            <person name="Daum C."/>
            <person name="Ng V."/>
            <person name="Clum A."/>
            <person name="Steindorff A."/>
            <person name="Ohm R.A."/>
            <person name="Martin F."/>
            <person name="Silar P."/>
            <person name="Natvig D.O."/>
            <person name="Lalanne C."/>
            <person name="Gautier V."/>
            <person name="Ament-Velasquez S.L."/>
            <person name="Kruys A."/>
            <person name="Hutchinson M.I."/>
            <person name="Powell A.J."/>
            <person name="Barry K."/>
            <person name="Miller A.N."/>
            <person name="Grigoriev I.V."/>
            <person name="Debuchy R."/>
            <person name="Gladieux P."/>
            <person name="Hiltunen Thoren M."/>
            <person name="Johannesson H."/>
        </authorList>
    </citation>
    <scope>NUCLEOTIDE SEQUENCE</scope>
    <source>
        <strain evidence="1">CBS 123565</strain>
    </source>
</reference>
<protein>
    <submittedName>
        <fullName evidence="1">Uncharacterized protein</fullName>
    </submittedName>
</protein>
<dbReference type="AlphaFoldDB" id="A0AAN6ZC38"/>
<evidence type="ECO:0000313" key="1">
    <source>
        <dbReference type="EMBL" id="KAK4131964.1"/>
    </source>
</evidence>
<gene>
    <name evidence="1" type="ORF">BT67DRAFT_444376</name>
</gene>
<dbReference type="Proteomes" id="UP001304895">
    <property type="component" value="Unassembled WGS sequence"/>
</dbReference>
<name>A0AAN6ZC38_9PEZI</name>
<keyword evidence="2" id="KW-1185">Reference proteome</keyword>
<accession>A0AAN6ZC38</accession>
<proteinExistence type="predicted"/>
<sequence length="83" mass="9004">MSLFRICCCAGAMCFKSRALSHPKLRPMVRVKRSDPGTEPCGRAVISHFSSACLLAWAAGRQPLLFSSFILFSFLPAGQRAAA</sequence>
<dbReference type="EMBL" id="MU853421">
    <property type="protein sequence ID" value="KAK4131964.1"/>
    <property type="molecule type" value="Genomic_DNA"/>
</dbReference>
<evidence type="ECO:0000313" key="2">
    <source>
        <dbReference type="Proteomes" id="UP001304895"/>
    </source>
</evidence>
<comment type="caution">
    <text evidence="1">The sequence shown here is derived from an EMBL/GenBank/DDBJ whole genome shotgun (WGS) entry which is preliminary data.</text>
</comment>